<protein>
    <submittedName>
        <fullName evidence="2">Retrotransposon protein, putative, ty1-copia subclass</fullName>
    </submittedName>
</protein>
<proteinExistence type="predicted"/>
<feature type="domain" description="Reverse transcriptase Ty1/copia-type" evidence="1">
    <location>
        <begin position="6"/>
        <end position="82"/>
    </location>
</feature>
<organism evidence="2 3">
    <name type="scientific">Tanacetum coccineum</name>
    <dbReference type="NCBI Taxonomy" id="301880"/>
    <lineage>
        <taxon>Eukaryota</taxon>
        <taxon>Viridiplantae</taxon>
        <taxon>Streptophyta</taxon>
        <taxon>Embryophyta</taxon>
        <taxon>Tracheophyta</taxon>
        <taxon>Spermatophyta</taxon>
        <taxon>Magnoliopsida</taxon>
        <taxon>eudicotyledons</taxon>
        <taxon>Gunneridae</taxon>
        <taxon>Pentapetalae</taxon>
        <taxon>asterids</taxon>
        <taxon>campanulids</taxon>
        <taxon>Asterales</taxon>
        <taxon>Asteraceae</taxon>
        <taxon>Asteroideae</taxon>
        <taxon>Anthemideae</taxon>
        <taxon>Anthemidinae</taxon>
        <taxon>Tanacetum</taxon>
    </lineage>
</organism>
<accession>A0ABQ5G544</accession>
<evidence type="ECO:0000259" key="1">
    <source>
        <dbReference type="Pfam" id="PF07727"/>
    </source>
</evidence>
<sequence>MVGNVHTYKARLVAKGYTKTYEIDYEETFSHVANIRAIRILIAIEAFYDYEIWQMDIKTAILNGYLNKDIYMVQHKGFIDPKHARKHGNIPIQERLDLNETKGALIPEEVKHMQNVPYALAVGSICAIDWKSSKQSTTVMFAIVAKYIDALEAAMEAIWIRKSISKLGIVPTINNPIKMLCDN</sequence>
<dbReference type="Proteomes" id="UP001151760">
    <property type="component" value="Unassembled WGS sequence"/>
</dbReference>
<reference evidence="2" key="2">
    <citation type="submission" date="2022-01" db="EMBL/GenBank/DDBJ databases">
        <authorList>
            <person name="Yamashiro T."/>
            <person name="Shiraishi A."/>
            <person name="Satake H."/>
            <person name="Nakayama K."/>
        </authorList>
    </citation>
    <scope>NUCLEOTIDE SEQUENCE</scope>
</reference>
<gene>
    <name evidence="2" type="ORF">Tco_1029475</name>
</gene>
<reference evidence="2" key="1">
    <citation type="journal article" date="2022" name="Int. J. Mol. Sci.">
        <title>Draft Genome of Tanacetum Coccineum: Genomic Comparison of Closely Related Tanacetum-Family Plants.</title>
        <authorList>
            <person name="Yamashiro T."/>
            <person name="Shiraishi A."/>
            <person name="Nakayama K."/>
            <person name="Satake H."/>
        </authorList>
    </citation>
    <scope>NUCLEOTIDE SEQUENCE</scope>
</reference>
<dbReference type="Pfam" id="PF07727">
    <property type="entry name" value="RVT_2"/>
    <property type="match status" value="1"/>
</dbReference>
<name>A0ABQ5G544_9ASTR</name>
<dbReference type="EMBL" id="BQNB010018054">
    <property type="protein sequence ID" value="GJT70189.1"/>
    <property type="molecule type" value="Genomic_DNA"/>
</dbReference>
<keyword evidence="3" id="KW-1185">Reference proteome</keyword>
<comment type="caution">
    <text evidence="2">The sequence shown here is derived from an EMBL/GenBank/DDBJ whole genome shotgun (WGS) entry which is preliminary data.</text>
</comment>
<evidence type="ECO:0000313" key="2">
    <source>
        <dbReference type="EMBL" id="GJT70189.1"/>
    </source>
</evidence>
<evidence type="ECO:0000313" key="3">
    <source>
        <dbReference type="Proteomes" id="UP001151760"/>
    </source>
</evidence>
<dbReference type="InterPro" id="IPR013103">
    <property type="entry name" value="RVT_2"/>
</dbReference>